<accession>A0A084AH63</accession>
<evidence type="ECO:0000313" key="4">
    <source>
        <dbReference type="Proteomes" id="UP000028045"/>
    </source>
</evidence>
<name>A0A084AH63_STACB</name>
<dbReference type="HOGENOM" id="CLU_030124_0_0_1"/>
<evidence type="ECO:0000259" key="2">
    <source>
        <dbReference type="Pfam" id="PF01636"/>
    </source>
</evidence>
<sequence length="439" mass="50093">MASMPRLSQEGLEWYETLFGLVPRWTQDPSIAAIENVCRQQLHIPPGDPCTVAFHASGLFNKLYIINSATHPLIIRVSLPVHPRHKTRAEVATLQWVRANTRVPVPKVFGFDDTNDNDIGYEWILMEFMHGTPAQKRWRTMSMEQKVALTKHVATFQAELLGLGRSEPIFRGVGTLDLLEPTPKHKLEVPEKVDLGLLVSHEFFMGDHLRYDIPRGPFRSSYGWLNAVLQIILIHQAAVLDKTQDEDEVEDAEQILDVAQKLLSLLPKVFTPILDESEITGIYHHDLHLNNILVDEEGETTAVLDWECVSALPLWMLATVPKFLGGPVREEEPQRDSYADETPEEAAAAATKQNDPGFLESDGKNELYYIHRMEYEATQLRKAYEARLKELWPEWPLEGSNVKINFFQAILQCDGIWVKKARRWADLLCKGEIVRFEDA</sequence>
<organism evidence="3 4">
    <name type="scientific">Stachybotrys chartarum (strain CBS 109288 / IBT 7711)</name>
    <name type="common">Toxic black mold</name>
    <name type="synonym">Stilbospora chartarum</name>
    <dbReference type="NCBI Taxonomy" id="1280523"/>
    <lineage>
        <taxon>Eukaryota</taxon>
        <taxon>Fungi</taxon>
        <taxon>Dikarya</taxon>
        <taxon>Ascomycota</taxon>
        <taxon>Pezizomycotina</taxon>
        <taxon>Sordariomycetes</taxon>
        <taxon>Hypocreomycetidae</taxon>
        <taxon>Hypocreales</taxon>
        <taxon>Stachybotryaceae</taxon>
        <taxon>Stachybotrys</taxon>
    </lineage>
</organism>
<evidence type="ECO:0000256" key="1">
    <source>
        <dbReference type="SAM" id="MobiDB-lite"/>
    </source>
</evidence>
<evidence type="ECO:0000313" key="3">
    <source>
        <dbReference type="EMBL" id="KEY64642.1"/>
    </source>
</evidence>
<reference evidence="3 4" key="1">
    <citation type="journal article" date="2014" name="BMC Genomics">
        <title>Comparative genome sequencing reveals chemotype-specific gene clusters in the toxigenic black mold Stachybotrys.</title>
        <authorList>
            <person name="Semeiks J."/>
            <person name="Borek D."/>
            <person name="Otwinowski Z."/>
            <person name="Grishin N.V."/>
        </authorList>
    </citation>
    <scope>NUCLEOTIDE SEQUENCE [LARGE SCALE GENOMIC DNA]</scope>
    <source>
        <strain evidence="4">CBS 109288 / IBT 7711</strain>
    </source>
</reference>
<proteinExistence type="predicted"/>
<feature type="region of interest" description="Disordered" evidence="1">
    <location>
        <begin position="327"/>
        <end position="359"/>
    </location>
</feature>
<dbReference type="PANTHER" id="PTHR21310:SF13">
    <property type="entry name" value="AMINOGLYCOSIDE PHOSPHOTRANSFERASE DOMAIN-CONTAINING PROTEIN"/>
    <property type="match status" value="1"/>
</dbReference>
<feature type="compositionally biased region" description="Basic and acidic residues" evidence="1">
    <location>
        <begin position="328"/>
        <end position="338"/>
    </location>
</feature>
<dbReference type="EMBL" id="KL648731">
    <property type="protein sequence ID" value="KEY64642.1"/>
    <property type="molecule type" value="Genomic_DNA"/>
</dbReference>
<dbReference type="Gene3D" id="3.30.200.20">
    <property type="entry name" value="Phosphorylase Kinase, domain 1"/>
    <property type="match status" value="1"/>
</dbReference>
<keyword evidence="4" id="KW-1185">Reference proteome</keyword>
<dbReference type="Pfam" id="PF01636">
    <property type="entry name" value="APH"/>
    <property type="match status" value="1"/>
</dbReference>
<feature type="domain" description="Aminoglycoside phosphotransferase" evidence="2">
    <location>
        <begin position="54"/>
        <end position="310"/>
    </location>
</feature>
<dbReference type="PANTHER" id="PTHR21310">
    <property type="entry name" value="AMINOGLYCOSIDE PHOSPHOTRANSFERASE-RELATED-RELATED"/>
    <property type="match status" value="1"/>
</dbReference>
<dbReference type="OrthoDB" id="10003767at2759"/>
<dbReference type="SUPFAM" id="SSF56112">
    <property type="entry name" value="Protein kinase-like (PK-like)"/>
    <property type="match status" value="1"/>
</dbReference>
<protein>
    <recommendedName>
        <fullName evidence="2">Aminoglycoside phosphotransferase domain-containing protein</fullName>
    </recommendedName>
</protein>
<dbReference type="AlphaFoldDB" id="A0A084AH63"/>
<dbReference type="InterPro" id="IPR011009">
    <property type="entry name" value="Kinase-like_dom_sf"/>
</dbReference>
<dbReference type="Proteomes" id="UP000028045">
    <property type="component" value="Unassembled WGS sequence"/>
</dbReference>
<dbReference type="Gene3D" id="3.90.1200.10">
    <property type="match status" value="1"/>
</dbReference>
<dbReference type="InterPro" id="IPR002575">
    <property type="entry name" value="Aminoglycoside_PTrfase"/>
</dbReference>
<dbReference type="InterPro" id="IPR051678">
    <property type="entry name" value="AGP_Transferase"/>
</dbReference>
<gene>
    <name evidence="3" type="ORF">S7711_02844</name>
</gene>